<comment type="caution">
    <text evidence="2">The sequence shown here is derived from an EMBL/GenBank/DDBJ whole genome shotgun (WGS) entry which is preliminary data.</text>
</comment>
<sequence>MVRGITAATVVPTASDDGIPPSISHEEEGAEYSSEEENPSLSGTSVAELESEKYLQAAFSGHINDPNSAVSPDGATTTGTQVTTQQSSPNTVQQKPVAPLVGKTLRQRSQSAVMQKQNGVELAKNYLGLVRDFQQLRPFTRRPDGKYPADTRCVYCVDARPTSVFFPCQHMCVCNDCIALNNISTDYSSATDWW</sequence>
<protein>
    <recommendedName>
        <fullName evidence="4">RING-type domain-containing protein</fullName>
    </recommendedName>
</protein>
<keyword evidence="3" id="KW-1185">Reference proteome</keyword>
<accession>A0ABD3FK26</accession>
<reference evidence="2 3" key="1">
    <citation type="submission" date="2024-09" db="EMBL/GenBank/DDBJ databases">
        <title>Genome sequencing and assembly of Phytophthora oleae, isolate VK10A, causative agent of rot of olive drupes.</title>
        <authorList>
            <person name="Conti Taguali S."/>
            <person name="Riolo M."/>
            <person name="La Spada F."/>
            <person name="Cacciola S.O."/>
            <person name="Dionisio G."/>
        </authorList>
    </citation>
    <scope>NUCLEOTIDE SEQUENCE [LARGE SCALE GENOMIC DNA]</scope>
    <source>
        <strain evidence="2 3">VK10A</strain>
    </source>
</reference>
<dbReference type="EMBL" id="JBIMZQ010000014">
    <property type="protein sequence ID" value="KAL3667260.1"/>
    <property type="molecule type" value="Genomic_DNA"/>
</dbReference>
<proteinExistence type="predicted"/>
<feature type="compositionally biased region" description="Acidic residues" evidence="1">
    <location>
        <begin position="28"/>
        <end position="38"/>
    </location>
</feature>
<feature type="region of interest" description="Disordered" evidence="1">
    <location>
        <begin position="1"/>
        <end position="47"/>
    </location>
</feature>
<evidence type="ECO:0008006" key="4">
    <source>
        <dbReference type="Google" id="ProtNLM"/>
    </source>
</evidence>
<organism evidence="2 3">
    <name type="scientific">Phytophthora oleae</name>
    <dbReference type="NCBI Taxonomy" id="2107226"/>
    <lineage>
        <taxon>Eukaryota</taxon>
        <taxon>Sar</taxon>
        <taxon>Stramenopiles</taxon>
        <taxon>Oomycota</taxon>
        <taxon>Peronosporomycetes</taxon>
        <taxon>Peronosporales</taxon>
        <taxon>Peronosporaceae</taxon>
        <taxon>Phytophthora</taxon>
    </lineage>
</organism>
<dbReference type="Proteomes" id="UP001632037">
    <property type="component" value="Unassembled WGS sequence"/>
</dbReference>
<evidence type="ECO:0000313" key="3">
    <source>
        <dbReference type="Proteomes" id="UP001632037"/>
    </source>
</evidence>
<feature type="region of interest" description="Disordered" evidence="1">
    <location>
        <begin position="62"/>
        <end position="95"/>
    </location>
</feature>
<dbReference type="AlphaFoldDB" id="A0ABD3FK26"/>
<feature type="compositionally biased region" description="Low complexity" evidence="1">
    <location>
        <begin position="76"/>
        <end position="86"/>
    </location>
</feature>
<evidence type="ECO:0000256" key="1">
    <source>
        <dbReference type="SAM" id="MobiDB-lite"/>
    </source>
</evidence>
<name>A0ABD3FK26_9STRA</name>
<evidence type="ECO:0000313" key="2">
    <source>
        <dbReference type="EMBL" id="KAL3667260.1"/>
    </source>
</evidence>
<dbReference type="InterPro" id="IPR013083">
    <property type="entry name" value="Znf_RING/FYVE/PHD"/>
</dbReference>
<gene>
    <name evidence="2" type="ORF">V7S43_007493</name>
</gene>
<dbReference type="Pfam" id="PF13920">
    <property type="entry name" value="zf-C3HC4_3"/>
    <property type="match status" value="1"/>
</dbReference>
<dbReference type="Gene3D" id="3.30.40.10">
    <property type="entry name" value="Zinc/RING finger domain, C3HC4 (zinc finger)"/>
    <property type="match status" value="1"/>
</dbReference>